<comment type="function">
    <text evidence="1">Catalyzes the methylation of 5-hydroxyuridine (ho5U) to form 5-methoxyuridine (mo5U) at position 34 in tRNAs.</text>
</comment>
<comment type="catalytic activity">
    <reaction evidence="1">
        <text>5-hydroxyuridine(34) in tRNA + S-adenosyl-L-methionine = 5-methoxyuridine(34) in tRNA + S-adenosyl-L-homocysteine + H(+)</text>
        <dbReference type="Rhea" id="RHEA:60524"/>
        <dbReference type="Rhea" id="RHEA-COMP:13381"/>
        <dbReference type="Rhea" id="RHEA-COMP:15591"/>
        <dbReference type="ChEBI" id="CHEBI:15378"/>
        <dbReference type="ChEBI" id="CHEBI:57856"/>
        <dbReference type="ChEBI" id="CHEBI:59789"/>
        <dbReference type="ChEBI" id="CHEBI:136877"/>
        <dbReference type="ChEBI" id="CHEBI:143860"/>
    </reaction>
</comment>
<dbReference type="PANTHER" id="PTHR10509:SF14">
    <property type="entry name" value="CAFFEOYL-COA O-METHYLTRANSFERASE 3-RELATED"/>
    <property type="match status" value="1"/>
</dbReference>
<dbReference type="CDD" id="cd02440">
    <property type="entry name" value="AdoMet_MTases"/>
    <property type="match status" value="1"/>
</dbReference>
<comment type="subunit">
    <text evidence="1">Homodimer.</text>
</comment>
<keyword evidence="1 2" id="KW-0489">Methyltransferase</keyword>
<dbReference type="KEGG" id="vpi:BW732_02090"/>
<dbReference type="PANTHER" id="PTHR10509">
    <property type="entry name" value="O-METHYLTRANSFERASE-RELATED"/>
    <property type="match status" value="1"/>
</dbReference>
<feature type="binding site" evidence="1">
    <location>
        <position position="139"/>
    </location>
    <ligand>
        <name>S-adenosyl-L-methionine</name>
        <dbReference type="ChEBI" id="CHEBI:59789"/>
    </ligand>
</feature>
<evidence type="ECO:0000313" key="2">
    <source>
        <dbReference type="EMBL" id="AQP53137.1"/>
    </source>
</evidence>
<proteinExistence type="inferred from homology"/>
<dbReference type="SUPFAM" id="SSF53335">
    <property type="entry name" value="S-adenosyl-L-methionine-dependent methyltransferases"/>
    <property type="match status" value="1"/>
</dbReference>
<evidence type="ECO:0000256" key="1">
    <source>
        <dbReference type="HAMAP-Rule" id="MF_02217"/>
    </source>
</evidence>
<keyword evidence="1 2" id="KW-0808">Transferase</keyword>
<dbReference type="PROSITE" id="PS51682">
    <property type="entry name" value="SAM_OMT_I"/>
    <property type="match status" value="1"/>
</dbReference>
<protein>
    <recommendedName>
        <fullName evidence="1">tRNA 5-hydroxyuridine methyltransferase</fullName>
        <ecNumber evidence="1">2.1.1.-</ecNumber>
    </recommendedName>
    <alternativeName>
        <fullName evidence="1">ho5U methyltransferase</fullName>
    </alternativeName>
</protein>
<keyword evidence="3" id="KW-1185">Reference proteome</keyword>
<dbReference type="InterPro" id="IPR043675">
    <property type="entry name" value="TrmR_methyltr"/>
</dbReference>
<dbReference type="GO" id="GO:0008171">
    <property type="term" value="F:O-methyltransferase activity"/>
    <property type="evidence" value="ECO:0007669"/>
    <property type="project" value="InterPro"/>
</dbReference>
<dbReference type="GO" id="GO:0008757">
    <property type="term" value="F:S-adenosylmethionine-dependent methyltransferase activity"/>
    <property type="evidence" value="ECO:0007669"/>
    <property type="project" value="TreeGrafter"/>
</dbReference>
<dbReference type="InterPro" id="IPR029063">
    <property type="entry name" value="SAM-dependent_MTases_sf"/>
</dbReference>
<dbReference type="STRING" id="633807.BW732_02090"/>
<comment type="similarity">
    <text evidence="1">Belongs to the class I-like SAM-binding methyltransferase superfamily. Cation-dependent O-methyltransferase family.</text>
</comment>
<feature type="binding site" evidence="1">
    <location>
        <begin position="121"/>
        <end position="122"/>
    </location>
    <ligand>
        <name>S-adenosyl-L-methionine</name>
        <dbReference type="ChEBI" id="CHEBI:59789"/>
    </ligand>
</feature>
<dbReference type="InterPro" id="IPR050362">
    <property type="entry name" value="Cation-dep_OMT"/>
</dbReference>
<name>A0A1Q2D4F2_9ENTE</name>
<dbReference type="OrthoDB" id="9799672at2"/>
<dbReference type="RefSeq" id="WP_077275235.1">
    <property type="nucleotide sequence ID" value="NZ_CP019609.1"/>
</dbReference>
<reference evidence="2 3" key="1">
    <citation type="journal article" date="2010" name="Int. J. Syst. Evol. Microbiol.">
        <title>Vagococcus penaei sp. nov., isolated from spoilage microbiota of cooked shrimp (Penaeus vannamei).</title>
        <authorList>
            <person name="Jaffres E."/>
            <person name="Prevost H."/>
            <person name="Rossero A."/>
            <person name="Joffraud J.J."/>
            <person name="Dousset X."/>
        </authorList>
    </citation>
    <scope>NUCLEOTIDE SEQUENCE [LARGE SCALE GENOMIC DNA]</scope>
    <source>
        <strain evidence="2 3">CD276</strain>
    </source>
</reference>
<feature type="binding site" evidence="1">
    <location>
        <position position="45"/>
    </location>
    <ligand>
        <name>S-adenosyl-L-methionine</name>
        <dbReference type="ChEBI" id="CHEBI:59789"/>
    </ligand>
</feature>
<gene>
    <name evidence="1" type="primary">trmR</name>
    <name evidence="2" type="ORF">BW732_02090</name>
</gene>
<dbReference type="Gene3D" id="3.40.50.150">
    <property type="entry name" value="Vaccinia Virus protein VP39"/>
    <property type="match status" value="1"/>
</dbReference>
<dbReference type="HAMAP" id="MF_02217">
    <property type="entry name" value="TrmR_methyltr"/>
    <property type="match status" value="1"/>
</dbReference>
<sequence length="231" mass="25703">MRNEMMHRPVIQEDVLTLMRHRQPGMPGQLGELQAQATADGVPIIPNETATFLNFFVKQIKAKNVLEIGTAVGFSGSLMALAMSPDGHVDTIDRFDVMIRKAKANFEKLGVAKQVTLLEGDAKDVLPTLEGPYDFIFMDSAKSKYIEFLPECLRLLKKDGVVMIDDIFQAGTVMHERSEIPKSQRTIHRKLNLLYDTVLAHPDLTVTILPLGDGVLMIAKDKDSVDITIND</sequence>
<dbReference type="EMBL" id="CP019609">
    <property type="protein sequence ID" value="AQP53137.1"/>
    <property type="molecule type" value="Genomic_DNA"/>
</dbReference>
<dbReference type="AlphaFoldDB" id="A0A1Q2D4F2"/>
<dbReference type="Pfam" id="PF01596">
    <property type="entry name" value="Methyltransf_3"/>
    <property type="match status" value="1"/>
</dbReference>
<keyword evidence="1" id="KW-0819">tRNA processing</keyword>
<keyword evidence="1" id="KW-0949">S-adenosyl-L-methionine</keyword>
<dbReference type="GO" id="GO:0030488">
    <property type="term" value="P:tRNA methylation"/>
    <property type="evidence" value="ECO:0007669"/>
    <property type="project" value="UniProtKB-UniRule"/>
</dbReference>
<organism evidence="2 3">
    <name type="scientific">Vagococcus penaei</name>
    <dbReference type="NCBI Taxonomy" id="633807"/>
    <lineage>
        <taxon>Bacteria</taxon>
        <taxon>Bacillati</taxon>
        <taxon>Bacillota</taxon>
        <taxon>Bacilli</taxon>
        <taxon>Lactobacillales</taxon>
        <taxon>Enterococcaceae</taxon>
        <taxon>Vagococcus</taxon>
    </lineage>
</organism>
<feature type="binding site" evidence="1">
    <location>
        <position position="75"/>
    </location>
    <ligand>
        <name>S-adenosyl-L-methionine</name>
        <dbReference type="ChEBI" id="CHEBI:59789"/>
    </ligand>
</feature>
<dbReference type="EC" id="2.1.1.-" evidence="1"/>
<evidence type="ECO:0000313" key="3">
    <source>
        <dbReference type="Proteomes" id="UP000188246"/>
    </source>
</evidence>
<dbReference type="InterPro" id="IPR002935">
    <property type="entry name" value="SAM_O-MeTrfase"/>
</dbReference>
<dbReference type="GO" id="GO:0016300">
    <property type="term" value="F:tRNA (uridine) methyltransferase activity"/>
    <property type="evidence" value="ECO:0007669"/>
    <property type="project" value="UniProtKB-UniRule"/>
</dbReference>
<comment type="caution">
    <text evidence="1">Lacks conserved residue(s) required for the propagation of feature annotation.</text>
</comment>
<accession>A0A1Q2D4F2</accession>
<feature type="binding site" evidence="1">
    <location>
        <position position="93"/>
    </location>
    <ligand>
        <name>S-adenosyl-L-methionine</name>
        <dbReference type="ChEBI" id="CHEBI:59789"/>
    </ligand>
</feature>
<dbReference type="Proteomes" id="UP000188246">
    <property type="component" value="Chromosome"/>
</dbReference>